<gene>
    <name evidence="1" type="ORF">QFC24_002579</name>
</gene>
<dbReference type="Proteomes" id="UP001234202">
    <property type="component" value="Unassembled WGS sequence"/>
</dbReference>
<keyword evidence="2" id="KW-1185">Reference proteome</keyword>
<evidence type="ECO:0000313" key="2">
    <source>
        <dbReference type="Proteomes" id="UP001234202"/>
    </source>
</evidence>
<name>A0ACC2XQ86_9TREE</name>
<proteinExistence type="predicted"/>
<reference evidence="1" key="1">
    <citation type="submission" date="2023-04" db="EMBL/GenBank/DDBJ databases">
        <title>Draft Genome sequencing of Naganishia species isolated from polar environments using Oxford Nanopore Technology.</title>
        <authorList>
            <person name="Leo P."/>
            <person name="Venkateswaran K."/>
        </authorList>
    </citation>
    <scope>NUCLEOTIDE SEQUENCE</scope>
    <source>
        <strain evidence="1">DBVPG 5303</strain>
    </source>
</reference>
<dbReference type="EMBL" id="JASBWV010000007">
    <property type="protein sequence ID" value="KAJ9125795.1"/>
    <property type="molecule type" value="Genomic_DNA"/>
</dbReference>
<protein>
    <submittedName>
        <fullName evidence="1">Uncharacterized protein</fullName>
    </submittedName>
</protein>
<evidence type="ECO:0000313" key="1">
    <source>
        <dbReference type="EMBL" id="KAJ9125795.1"/>
    </source>
</evidence>
<accession>A0ACC2XQ86</accession>
<sequence length="1328" mass="145237">MRAEVEGGLYDGPGTPTVNIKSPWLRLNDGNETVILDEPGMDAMFRGKVSSLGITDELDSTTYGYALRAAYINNILRQNLRVSVSGATSPISPKLQTPITATGSPTSYFPSGPSTPGLSSAPVSVSTPDVQNRKSGIFGRRKSIGNVKDREMHNDAGTGEGGKLPKEVLSNGFWDTLANEGGDASWRTTVNTLLSHLPNKKATKTNSGTNLRYIPSLIDAFTNAYVSASASASPLKRGTGIYISSPNMAGGISPTRPVVSETSDEKSVHVIHFIALLQTALSNHYSPLNKKVDEKDREMFAKLQAELDNYVSNPDLGDRVRPGTSPTSTDTRMSRLSFGSANSSAPLSPQMDTSIPPVPALPSAYLYGPASQRRSPSAPTTPLDASPRSAHSRIPTPTEMSRVASQTSTATSYKSSFGGGFEESAGVDLVDVVRRIWNIEGEKLKTDLDSLRRAGLDEKTYLSDLKQHLIDLKAESQSAPTSSSQDRISALQAEISSLMHGRPDLAGLALTSRSSVYTVGSDSDSGSGVHLFFTPSNNKEKIYKRLAERIHLVLEHDTPLTSSMYGERPLLDLCAGVWDIREKTALQLDAVTEIWKGSIEKAQFDEERVGVNMSQRNTAQMIRLEQNGWAQRVTEGMKELEQDIASGLDDKTRQSCSKSLENLSAFVLLETSRAISTLFPITSIPPVAPPLSVPYIAHALFNSRSLLSIYPATSRSAWGDAADELRAVAVSEYAMQTALFIQSNGDILKSQEQTEDGLKGYEQLADWIACGVERAMSAWRGSIIDLLNPPSIILSKQLPLFLAELQAFDQPQPGRKADVIFGLYEKTARLLSLWEDVCPNTDCGFDMDAFFEPHVREWLKTTEEVETYEWVTRAVGMDSTSSTAITQYATTVQNLFIAELHHANVSTPSTTEVTPAVSGKASAWLAKSKQAIKILERKNAEAFNIPPTACVKITDLIAAKQCTEDLGYALDAEETSRIVKEHRLKTGTANQGKGADAKYDFHIVVGRGENLYSKNLANPADAFVSVFESGNTTRLHKTGTVMSRIDPTWEEEFHHAVPSARILEINCFDRSLVGKNELIGTATVKLDPVAYRETPIRDLALPLNPRGTVHIRVELQNGDMHEVNYHLNKAKRMLDRVANDMVRNLIDKMSEFITLQLSVVRVRELIKPLTAKPKKGVPKLLALSDEEYEQSLAPLFDYFDTCFLKSFFNASEDGQEHGVPRAALQAGGYRDILLVGQYLDLPTPSLKDKCTAAIKSVGRSASQNAASARPPLQPVASSLSIGGDVGPNDEERMAELLLRVLRMRPQTQEFLTQHISQLNQARAMKNNR</sequence>
<organism evidence="1 2">
    <name type="scientific">Naganishia onofrii</name>
    <dbReference type="NCBI Taxonomy" id="1851511"/>
    <lineage>
        <taxon>Eukaryota</taxon>
        <taxon>Fungi</taxon>
        <taxon>Dikarya</taxon>
        <taxon>Basidiomycota</taxon>
        <taxon>Agaricomycotina</taxon>
        <taxon>Tremellomycetes</taxon>
        <taxon>Filobasidiales</taxon>
        <taxon>Filobasidiaceae</taxon>
        <taxon>Naganishia</taxon>
    </lineage>
</organism>
<comment type="caution">
    <text evidence="1">The sequence shown here is derived from an EMBL/GenBank/DDBJ whole genome shotgun (WGS) entry which is preliminary data.</text>
</comment>